<feature type="region of interest" description="Disordered" evidence="1">
    <location>
        <begin position="45"/>
        <end position="65"/>
    </location>
</feature>
<feature type="compositionally biased region" description="Pro residues" evidence="1">
    <location>
        <begin position="47"/>
        <end position="60"/>
    </location>
</feature>
<organism evidence="2 3">
    <name type="scientific">Hohenbuehelia grisea</name>
    <dbReference type="NCBI Taxonomy" id="104357"/>
    <lineage>
        <taxon>Eukaryota</taxon>
        <taxon>Fungi</taxon>
        <taxon>Dikarya</taxon>
        <taxon>Basidiomycota</taxon>
        <taxon>Agaricomycotina</taxon>
        <taxon>Agaricomycetes</taxon>
        <taxon>Agaricomycetidae</taxon>
        <taxon>Agaricales</taxon>
        <taxon>Pleurotineae</taxon>
        <taxon>Pleurotaceae</taxon>
        <taxon>Hohenbuehelia</taxon>
    </lineage>
</organism>
<comment type="caution">
    <text evidence="2">The sequence shown here is derived from an EMBL/GenBank/DDBJ whole genome shotgun (WGS) entry which is preliminary data.</text>
</comment>
<keyword evidence="3" id="KW-1185">Reference proteome</keyword>
<dbReference type="EMBL" id="JASNQZ010000015">
    <property type="protein sequence ID" value="KAL0947634.1"/>
    <property type="molecule type" value="Genomic_DNA"/>
</dbReference>
<name>A0ABR3IWL2_9AGAR</name>
<gene>
    <name evidence="2" type="ORF">HGRIS_013722</name>
</gene>
<feature type="region of interest" description="Disordered" evidence="1">
    <location>
        <begin position="1"/>
        <end position="27"/>
    </location>
</feature>
<sequence length="136" mass="14474">MVVPPSAEQFPSRTSDSLNGPSSQHNRQIRALKLSSKVLVSKLFPKRPTPAPVPPPPPSSGPVKLLPDLGRGLGLGLLLEAPVKIPAKESFMLPISDKREQDLGDFTVIALTPSPPSCAKEIMVSTPQRGLGQPEN</sequence>
<feature type="compositionally biased region" description="Polar residues" evidence="1">
    <location>
        <begin position="9"/>
        <end position="26"/>
    </location>
</feature>
<dbReference type="Proteomes" id="UP001556367">
    <property type="component" value="Unassembled WGS sequence"/>
</dbReference>
<accession>A0ABR3IWL2</accession>
<proteinExistence type="predicted"/>
<reference evidence="3" key="1">
    <citation type="submission" date="2024-06" db="EMBL/GenBank/DDBJ databases">
        <title>Multi-omics analyses provide insights into the biosynthesis of the anticancer antibiotic pleurotin in Hohenbuehelia grisea.</title>
        <authorList>
            <person name="Weaver J.A."/>
            <person name="Alberti F."/>
        </authorList>
    </citation>
    <scope>NUCLEOTIDE SEQUENCE [LARGE SCALE GENOMIC DNA]</scope>
    <source>
        <strain evidence="3">T-177</strain>
    </source>
</reference>
<protein>
    <submittedName>
        <fullName evidence="2">Uncharacterized protein</fullName>
    </submittedName>
</protein>
<evidence type="ECO:0000256" key="1">
    <source>
        <dbReference type="SAM" id="MobiDB-lite"/>
    </source>
</evidence>
<evidence type="ECO:0000313" key="3">
    <source>
        <dbReference type="Proteomes" id="UP001556367"/>
    </source>
</evidence>
<evidence type="ECO:0000313" key="2">
    <source>
        <dbReference type="EMBL" id="KAL0947634.1"/>
    </source>
</evidence>